<accession>A0A2T1FD48</accession>
<organism evidence="2 3">
    <name type="scientific">Chamaesiphon polymorphus CCALA 037</name>
    <dbReference type="NCBI Taxonomy" id="2107692"/>
    <lineage>
        <taxon>Bacteria</taxon>
        <taxon>Bacillati</taxon>
        <taxon>Cyanobacteriota</taxon>
        <taxon>Cyanophyceae</taxon>
        <taxon>Gomontiellales</taxon>
        <taxon>Chamaesiphonaceae</taxon>
        <taxon>Chamaesiphon</taxon>
    </lineage>
</organism>
<dbReference type="PANTHER" id="PTHR40516:SF1">
    <property type="entry name" value="ANTITOXIN CHPS-RELATED"/>
    <property type="match status" value="1"/>
</dbReference>
<feature type="domain" description="SpoVT-AbrB" evidence="1">
    <location>
        <begin position="6"/>
        <end position="51"/>
    </location>
</feature>
<dbReference type="EMBL" id="PVWO01000566">
    <property type="protein sequence ID" value="PSB42937.1"/>
    <property type="molecule type" value="Genomic_DNA"/>
</dbReference>
<keyword evidence="2" id="KW-0238">DNA-binding</keyword>
<comment type="caution">
    <text evidence="2">The sequence shown here is derived from an EMBL/GenBank/DDBJ whole genome shotgun (WGS) entry which is preliminary data.</text>
</comment>
<proteinExistence type="predicted"/>
<evidence type="ECO:0000259" key="1">
    <source>
        <dbReference type="SMART" id="SM00966"/>
    </source>
</evidence>
<dbReference type="Proteomes" id="UP000238937">
    <property type="component" value="Unassembled WGS sequence"/>
</dbReference>
<dbReference type="PANTHER" id="PTHR40516">
    <property type="entry name" value="ANTITOXIN CHPS-RELATED"/>
    <property type="match status" value="1"/>
</dbReference>
<name>A0A2T1FD48_9CYAN</name>
<dbReference type="Gene3D" id="2.10.260.10">
    <property type="match status" value="1"/>
</dbReference>
<sequence>MTVIVNKWGNSLGVRIPQPVANQVGFTAGMPVNIDVVDNKIVISPIQKKYQLDELLVGVTPELIGGEYDWGEPVGREAW</sequence>
<evidence type="ECO:0000313" key="2">
    <source>
        <dbReference type="EMBL" id="PSB42937.1"/>
    </source>
</evidence>
<dbReference type="GO" id="GO:0097351">
    <property type="term" value="F:toxin sequestering activity"/>
    <property type="evidence" value="ECO:0007669"/>
    <property type="project" value="InterPro"/>
</dbReference>
<dbReference type="GO" id="GO:0003677">
    <property type="term" value="F:DNA binding"/>
    <property type="evidence" value="ECO:0007669"/>
    <property type="project" value="UniProtKB-KW"/>
</dbReference>
<protein>
    <submittedName>
        <fullName evidence="2">AbrB/MazE/SpoVT family DNA-binding domain-containing protein</fullName>
    </submittedName>
</protein>
<dbReference type="OrthoDB" id="9795766at2"/>
<dbReference type="InterPro" id="IPR037914">
    <property type="entry name" value="SpoVT-AbrB_sf"/>
</dbReference>
<dbReference type="InterPro" id="IPR039052">
    <property type="entry name" value="Antitox_PemI-like"/>
</dbReference>
<reference evidence="2 3" key="1">
    <citation type="submission" date="2018-03" db="EMBL/GenBank/DDBJ databases">
        <title>The ancient ancestry and fast evolution of plastids.</title>
        <authorList>
            <person name="Moore K.R."/>
            <person name="Magnabosco C."/>
            <person name="Momper L."/>
            <person name="Gold D.A."/>
            <person name="Bosak T."/>
            <person name="Fournier G.P."/>
        </authorList>
    </citation>
    <scope>NUCLEOTIDE SEQUENCE [LARGE SCALE GENOMIC DNA]</scope>
    <source>
        <strain evidence="2 3">CCALA 037</strain>
    </source>
</reference>
<evidence type="ECO:0000313" key="3">
    <source>
        <dbReference type="Proteomes" id="UP000238937"/>
    </source>
</evidence>
<dbReference type="AlphaFoldDB" id="A0A2T1FD48"/>
<dbReference type="SMART" id="SM00966">
    <property type="entry name" value="SpoVT_AbrB"/>
    <property type="match status" value="1"/>
</dbReference>
<keyword evidence="3" id="KW-1185">Reference proteome</keyword>
<dbReference type="InterPro" id="IPR007159">
    <property type="entry name" value="SpoVT-AbrB_dom"/>
</dbReference>
<dbReference type="SUPFAM" id="SSF89447">
    <property type="entry name" value="AbrB/MazE/MraZ-like"/>
    <property type="match status" value="1"/>
</dbReference>
<dbReference type="Pfam" id="PF04014">
    <property type="entry name" value="MazE_antitoxin"/>
    <property type="match status" value="1"/>
</dbReference>
<gene>
    <name evidence="2" type="ORF">C7B77_26425</name>
</gene>
<dbReference type="RefSeq" id="WP_106312023.1">
    <property type="nucleotide sequence ID" value="NZ_PVWO01000566.1"/>
</dbReference>